<dbReference type="GO" id="GO:0004081">
    <property type="term" value="F:bis(5'-nucleosyl)-tetraphosphatase (asymmetrical) activity"/>
    <property type="evidence" value="ECO:0007669"/>
    <property type="project" value="TreeGrafter"/>
</dbReference>
<dbReference type="InterPro" id="IPR000086">
    <property type="entry name" value="NUDIX_hydrolase_dom"/>
</dbReference>
<dbReference type="PANTHER" id="PTHR21340">
    <property type="entry name" value="DIADENOSINE 5,5-P1,P4-TETRAPHOSPHATE PYROPHOSPHOHYDROLASE MUTT"/>
    <property type="match status" value="1"/>
</dbReference>
<dbReference type="InterPro" id="IPR020084">
    <property type="entry name" value="NUDIX_hydrolase_CS"/>
</dbReference>
<sequence>MKDFHPEQLSILQKLLYSNGLKYSHIKTLNMEGSKFTFHLDQLIKSGYVKKQESLYYLTDLGKEMANRMDLGDEKVNVQAKISALMVCIRNLGSQREFLLYTRLKSPFYSYQGFPTGKVKRGENILEAAKRELKEETGLTGEPELFSIRHYKIYNESKELVEDKIFFACRFLNPQGDLVPTPEGRYSWVQEDKVWDYLKKPVPEVKEIFDIVDTKELVFTENEYTTSGF</sequence>
<keyword evidence="1 3" id="KW-0378">Hydrolase</keyword>
<comment type="caution">
    <text evidence="3">The sequence shown here is derived from an EMBL/GenBank/DDBJ whole genome shotgun (WGS) entry which is preliminary data.</text>
</comment>
<organism evidence="3 4">
    <name type="scientific">candidate division WS6 bacterium GW2011_GWF2_39_15</name>
    <dbReference type="NCBI Taxonomy" id="1619100"/>
    <lineage>
        <taxon>Bacteria</taxon>
        <taxon>Candidatus Dojkabacteria</taxon>
    </lineage>
</organism>
<reference evidence="3 4" key="1">
    <citation type="journal article" date="2015" name="Nature">
        <title>rRNA introns, odd ribosomes, and small enigmatic genomes across a large radiation of phyla.</title>
        <authorList>
            <person name="Brown C.T."/>
            <person name="Hug L.A."/>
            <person name="Thomas B.C."/>
            <person name="Sharon I."/>
            <person name="Castelle C.J."/>
            <person name="Singh A."/>
            <person name="Wilkins M.J."/>
            <person name="Williams K.H."/>
            <person name="Banfield J.F."/>
        </authorList>
    </citation>
    <scope>NUCLEOTIDE SEQUENCE [LARGE SCALE GENOMIC DNA]</scope>
</reference>
<dbReference type="GO" id="GO:0006167">
    <property type="term" value="P:AMP biosynthetic process"/>
    <property type="evidence" value="ECO:0007669"/>
    <property type="project" value="TreeGrafter"/>
</dbReference>
<dbReference type="Gene3D" id="1.10.10.10">
    <property type="entry name" value="Winged helix-like DNA-binding domain superfamily/Winged helix DNA-binding domain"/>
    <property type="match status" value="1"/>
</dbReference>
<dbReference type="SUPFAM" id="SSF46785">
    <property type="entry name" value="Winged helix' DNA-binding domain"/>
    <property type="match status" value="1"/>
</dbReference>
<dbReference type="InterPro" id="IPR015797">
    <property type="entry name" value="NUDIX_hydrolase-like_dom_sf"/>
</dbReference>
<evidence type="ECO:0000259" key="2">
    <source>
        <dbReference type="PROSITE" id="PS51462"/>
    </source>
</evidence>
<evidence type="ECO:0000256" key="1">
    <source>
        <dbReference type="ARBA" id="ARBA00022801"/>
    </source>
</evidence>
<dbReference type="STRING" id="1619100.UT34_C0002G0180"/>
<proteinExistence type="predicted"/>
<gene>
    <name evidence="3" type="ORF">UT34_C0002G0180</name>
</gene>
<dbReference type="GO" id="GO:0006754">
    <property type="term" value="P:ATP biosynthetic process"/>
    <property type="evidence" value="ECO:0007669"/>
    <property type="project" value="TreeGrafter"/>
</dbReference>
<dbReference type="EMBL" id="LBWK01000002">
    <property type="protein sequence ID" value="KKR05673.1"/>
    <property type="molecule type" value="Genomic_DNA"/>
</dbReference>
<evidence type="ECO:0000313" key="3">
    <source>
        <dbReference type="EMBL" id="KKR05673.1"/>
    </source>
</evidence>
<dbReference type="Pfam" id="PF00293">
    <property type="entry name" value="NUDIX"/>
    <property type="match status" value="1"/>
</dbReference>
<dbReference type="Proteomes" id="UP000034799">
    <property type="component" value="Unassembled WGS sequence"/>
</dbReference>
<accession>A0A0G0MRB3</accession>
<protein>
    <submittedName>
        <fullName evidence="3">Hydrolase, nudix family</fullName>
    </submittedName>
</protein>
<dbReference type="InterPro" id="IPR036388">
    <property type="entry name" value="WH-like_DNA-bd_sf"/>
</dbReference>
<dbReference type="PANTHER" id="PTHR21340:SF0">
    <property type="entry name" value="BIS(5'-NUCLEOSYL)-TETRAPHOSPHATASE [ASYMMETRICAL]"/>
    <property type="match status" value="1"/>
</dbReference>
<dbReference type="InterPro" id="IPR036390">
    <property type="entry name" value="WH_DNA-bd_sf"/>
</dbReference>
<dbReference type="PATRIC" id="fig|1619100.3.peg.728"/>
<dbReference type="AlphaFoldDB" id="A0A0G0MRB3"/>
<dbReference type="Gene3D" id="3.90.79.10">
    <property type="entry name" value="Nucleoside Triphosphate Pyrophosphohydrolase"/>
    <property type="match status" value="1"/>
</dbReference>
<name>A0A0G0MRB3_9BACT</name>
<dbReference type="InterPro" id="IPR051325">
    <property type="entry name" value="Nudix_hydrolase_domain"/>
</dbReference>
<dbReference type="SUPFAM" id="SSF55811">
    <property type="entry name" value="Nudix"/>
    <property type="match status" value="1"/>
</dbReference>
<dbReference type="PROSITE" id="PS00893">
    <property type="entry name" value="NUDIX_BOX"/>
    <property type="match status" value="1"/>
</dbReference>
<evidence type="ECO:0000313" key="4">
    <source>
        <dbReference type="Proteomes" id="UP000034799"/>
    </source>
</evidence>
<dbReference type="PROSITE" id="PS51462">
    <property type="entry name" value="NUDIX"/>
    <property type="match status" value="1"/>
</dbReference>
<feature type="domain" description="Nudix hydrolase" evidence="2">
    <location>
        <begin position="80"/>
        <end position="224"/>
    </location>
</feature>